<gene>
    <name evidence="3" type="ORF">PUN28_001994</name>
</gene>
<feature type="transmembrane region" description="Helical" evidence="1">
    <location>
        <begin position="116"/>
        <end position="137"/>
    </location>
</feature>
<evidence type="ECO:0000313" key="3">
    <source>
        <dbReference type="EMBL" id="KAL0130077.1"/>
    </source>
</evidence>
<feature type="signal peptide" evidence="2">
    <location>
        <begin position="1"/>
        <end position="17"/>
    </location>
</feature>
<keyword evidence="1" id="KW-0472">Membrane</keyword>
<keyword evidence="4" id="KW-1185">Reference proteome</keyword>
<name>A0AAW2GS60_9HYME</name>
<reference evidence="3 4" key="1">
    <citation type="submission" date="2023-03" db="EMBL/GenBank/DDBJ databases">
        <title>High recombination rates correlate with genetic variation in Cardiocondyla obscurior ants.</title>
        <authorList>
            <person name="Errbii M."/>
        </authorList>
    </citation>
    <scope>NUCLEOTIDE SEQUENCE [LARGE SCALE GENOMIC DNA]</scope>
    <source>
        <strain evidence="3">Alpha-2009</strain>
        <tissue evidence="3">Whole body</tissue>
    </source>
</reference>
<protein>
    <submittedName>
        <fullName evidence="3">Uncharacterized protein</fullName>
    </submittedName>
</protein>
<evidence type="ECO:0000256" key="2">
    <source>
        <dbReference type="SAM" id="SignalP"/>
    </source>
</evidence>
<proteinExistence type="predicted"/>
<feature type="transmembrane region" description="Helical" evidence="1">
    <location>
        <begin position="78"/>
        <end position="96"/>
    </location>
</feature>
<dbReference type="EMBL" id="JADYXP020000002">
    <property type="protein sequence ID" value="KAL0130077.1"/>
    <property type="molecule type" value="Genomic_DNA"/>
</dbReference>
<comment type="caution">
    <text evidence="3">The sequence shown here is derived from an EMBL/GenBank/DDBJ whole genome shotgun (WGS) entry which is preliminary data.</text>
</comment>
<dbReference type="Proteomes" id="UP001430953">
    <property type="component" value="Unassembled WGS sequence"/>
</dbReference>
<sequence>MILCGIISLNLLFLCLDRYYDLHLLFYKNCGINKITLNYFRVLLNNSVYCLIKKKIYNERHQGLICHRRILESRNKGFRFRIPSSIILLPCFLIKLFMQSMKNCLPPSNKKDCKNILINISDINLFFFLQILVFFLFK</sequence>
<keyword evidence="1" id="KW-0812">Transmembrane</keyword>
<evidence type="ECO:0000313" key="4">
    <source>
        <dbReference type="Proteomes" id="UP001430953"/>
    </source>
</evidence>
<keyword evidence="1" id="KW-1133">Transmembrane helix</keyword>
<accession>A0AAW2GS60</accession>
<organism evidence="3 4">
    <name type="scientific">Cardiocondyla obscurior</name>
    <dbReference type="NCBI Taxonomy" id="286306"/>
    <lineage>
        <taxon>Eukaryota</taxon>
        <taxon>Metazoa</taxon>
        <taxon>Ecdysozoa</taxon>
        <taxon>Arthropoda</taxon>
        <taxon>Hexapoda</taxon>
        <taxon>Insecta</taxon>
        <taxon>Pterygota</taxon>
        <taxon>Neoptera</taxon>
        <taxon>Endopterygota</taxon>
        <taxon>Hymenoptera</taxon>
        <taxon>Apocrita</taxon>
        <taxon>Aculeata</taxon>
        <taxon>Formicoidea</taxon>
        <taxon>Formicidae</taxon>
        <taxon>Myrmicinae</taxon>
        <taxon>Cardiocondyla</taxon>
    </lineage>
</organism>
<dbReference type="AlphaFoldDB" id="A0AAW2GS60"/>
<feature type="chain" id="PRO_5043856270" evidence="2">
    <location>
        <begin position="18"/>
        <end position="138"/>
    </location>
</feature>
<keyword evidence="2" id="KW-0732">Signal</keyword>
<evidence type="ECO:0000256" key="1">
    <source>
        <dbReference type="SAM" id="Phobius"/>
    </source>
</evidence>